<sequence length="135" mass="15458">MEPGKIDSASQYERYSGLTDEQLLSLFEKGDECAAGLIYEKYWKTLYISTFKILRNEEESRIIVKDVFATLFKHSRHLKIGSDVGIYLNVAVRHQVLCQISNSKSYDHLLESLSNYVQDKQQINTSIAAAVKLSY</sequence>
<protein>
    <recommendedName>
        <fullName evidence="3">Sigma-70 family RNA polymerase sigma factor</fullName>
    </recommendedName>
</protein>
<reference evidence="1 2" key="1">
    <citation type="submission" date="2019-04" db="EMBL/GenBank/DDBJ databases">
        <title>Pedobacter sp. RP-3-15 sp. nov., isolated from Arctic soil.</title>
        <authorList>
            <person name="Dahal R.H."/>
            <person name="Kim D.-U."/>
        </authorList>
    </citation>
    <scope>NUCLEOTIDE SEQUENCE [LARGE SCALE GENOMIC DNA]</scope>
    <source>
        <strain evidence="1 2">RP-3-15</strain>
    </source>
</reference>
<dbReference type="InterPro" id="IPR013325">
    <property type="entry name" value="RNA_pol_sigma_r2"/>
</dbReference>
<organism evidence="1 2">
    <name type="scientific">Pedobacter frigoris</name>
    <dbReference type="NCBI Taxonomy" id="2571272"/>
    <lineage>
        <taxon>Bacteria</taxon>
        <taxon>Pseudomonadati</taxon>
        <taxon>Bacteroidota</taxon>
        <taxon>Sphingobacteriia</taxon>
        <taxon>Sphingobacteriales</taxon>
        <taxon>Sphingobacteriaceae</taxon>
        <taxon>Pedobacter</taxon>
    </lineage>
</organism>
<dbReference type="RefSeq" id="WP_136836235.1">
    <property type="nucleotide sequence ID" value="NZ_SWBQ01000003.1"/>
</dbReference>
<gene>
    <name evidence="1" type="ORF">FA047_11580</name>
</gene>
<proteinExistence type="predicted"/>
<dbReference type="Gene3D" id="1.10.1740.10">
    <property type="match status" value="1"/>
</dbReference>
<dbReference type="AlphaFoldDB" id="A0A4V5NYX5"/>
<dbReference type="Proteomes" id="UP000307244">
    <property type="component" value="Unassembled WGS sequence"/>
</dbReference>
<name>A0A4V5NYX5_9SPHI</name>
<accession>A0A4V5NYX5</accession>
<keyword evidence="2" id="KW-1185">Reference proteome</keyword>
<evidence type="ECO:0000313" key="1">
    <source>
        <dbReference type="EMBL" id="TKC05973.1"/>
    </source>
</evidence>
<dbReference type="OrthoDB" id="665981at2"/>
<dbReference type="EMBL" id="SWBQ01000003">
    <property type="protein sequence ID" value="TKC05973.1"/>
    <property type="molecule type" value="Genomic_DNA"/>
</dbReference>
<dbReference type="GO" id="GO:0003700">
    <property type="term" value="F:DNA-binding transcription factor activity"/>
    <property type="evidence" value="ECO:0007669"/>
    <property type="project" value="InterPro"/>
</dbReference>
<evidence type="ECO:0000313" key="2">
    <source>
        <dbReference type="Proteomes" id="UP000307244"/>
    </source>
</evidence>
<dbReference type="GO" id="GO:0006352">
    <property type="term" value="P:DNA-templated transcription initiation"/>
    <property type="evidence" value="ECO:0007669"/>
    <property type="project" value="InterPro"/>
</dbReference>
<dbReference type="SUPFAM" id="SSF88946">
    <property type="entry name" value="Sigma2 domain of RNA polymerase sigma factors"/>
    <property type="match status" value="1"/>
</dbReference>
<evidence type="ECO:0008006" key="3">
    <source>
        <dbReference type="Google" id="ProtNLM"/>
    </source>
</evidence>
<comment type="caution">
    <text evidence="1">The sequence shown here is derived from an EMBL/GenBank/DDBJ whole genome shotgun (WGS) entry which is preliminary data.</text>
</comment>